<evidence type="ECO:0000313" key="1">
    <source>
        <dbReference type="EMBL" id="RVU18876.1"/>
    </source>
</evidence>
<organism evidence="1 2">
    <name type="scientific">Streptomyces antnestii</name>
    <dbReference type="NCBI Taxonomy" id="2494256"/>
    <lineage>
        <taxon>Bacteria</taxon>
        <taxon>Bacillati</taxon>
        <taxon>Actinomycetota</taxon>
        <taxon>Actinomycetes</taxon>
        <taxon>Kitasatosporales</taxon>
        <taxon>Streptomycetaceae</taxon>
        <taxon>Streptomyces</taxon>
    </lineage>
</organism>
<comment type="caution">
    <text evidence="1">The sequence shown here is derived from an EMBL/GenBank/DDBJ whole genome shotgun (WGS) entry which is preliminary data.</text>
</comment>
<dbReference type="AlphaFoldDB" id="A0A437P9A0"/>
<gene>
    <name evidence="1" type="ORF">EOT10_30660</name>
</gene>
<dbReference type="Gene3D" id="1.20.1260.10">
    <property type="match status" value="1"/>
</dbReference>
<protein>
    <submittedName>
        <fullName evidence="1">Uncharacterized protein</fullName>
    </submittedName>
</protein>
<proteinExistence type="predicted"/>
<keyword evidence="2" id="KW-1185">Reference proteome</keyword>
<reference evidence="1 2" key="1">
    <citation type="submission" date="2019-01" db="EMBL/GenBank/DDBJ databases">
        <title>Genome sequences of Streptomyces and Rhizobium isolates collected from root and soil.</title>
        <authorList>
            <person name="Chhettri S."/>
            <person name="Sevigny J.L."/>
            <person name="Sen A."/>
            <person name="Ennis N."/>
            <person name="Tisa L."/>
        </authorList>
    </citation>
    <scope>NUCLEOTIDE SEQUENCE [LARGE SCALE GENOMIC DNA]</scope>
    <source>
        <strain evidence="1 2">San01</strain>
    </source>
</reference>
<dbReference type="Proteomes" id="UP000283128">
    <property type="component" value="Unassembled WGS sequence"/>
</dbReference>
<dbReference type="InterPro" id="IPR012347">
    <property type="entry name" value="Ferritin-like"/>
</dbReference>
<evidence type="ECO:0000313" key="2">
    <source>
        <dbReference type="Proteomes" id="UP000283128"/>
    </source>
</evidence>
<name>A0A437P9A0_9ACTN</name>
<dbReference type="RefSeq" id="WP_127831626.1">
    <property type="nucleotide sequence ID" value="NZ_RZYA01000019.1"/>
</dbReference>
<sequence length="332" mass="36166">MSVATDVLVPALREVREAKSALADRFRAHLAVTPPGEHRDVLERRLGDARGHAYRIDERLGTLQPRGLLQSVLGGAWQLTGQAARLPLDMAASVPGVVFRNRGTATEHQLLKNAENEYAVTALALALCRAAERIAQEAEDTVSAELLTSIRQDDEEALAEFAAALEQHAEKSVAASAETADGLSVSGPAQAVRDWSSWLRETAERMPGADRLQGAPRGALISEEELPIPDYRRLSTRMIIDRLPHLAQTDLAVVGAYERCHAGRPAVLSRIGALLGPVPWPGYDSMTAEEVVKRLSDAEPAHCRRVLDYERRHQARSTVLKAAERAAERVPA</sequence>
<accession>A0A437P9A0</accession>
<dbReference type="OrthoDB" id="4332356at2"/>
<dbReference type="EMBL" id="RZYA01000019">
    <property type="protein sequence ID" value="RVU18876.1"/>
    <property type="molecule type" value="Genomic_DNA"/>
</dbReference>